<comment type="caution">
    <text evidence="1">The sequence shown here is derived from an EMBL/GenBank/DDBJ whole genome shotgun (WGS) entry which is preliminary data.</text>
</comment>
<proteinExistence type="predicted"/>
<sequence>MERDSQLMKNPDANLNCCLHETVAKLKLEPEKLDDTLENNTSSELLKNGELPNNSMNDNPLFSTEKLDNKPKIMSNLSSSPINVLEITRSLPLEIQCLVLKHSILEYMKSLDSYLTPDKDIVKFIGYNSILDDIMVLVLQELGFLATVFTHDDFNDIAEFK</sequence>
<gene>
    <name evidence="1" type="ORF">Amon02_001015000</name>
</gene>
<organism evidence="1 2">
    <name type="scientific">Ambrosiozyma monospora</name>
    <name type="common">Yeast</name>
    <name type="synonym">Endomycopsis monosporus</name>
    <dbReference type="NCBI Taxonomy" id="43982"/>
    <lineage>
        <taxon>Eukaryota</taxon>
        <taxon>Fungi</taxon>
        <taxon>Dikarya</taxon>
        <taxon>Ascomycota</taxon>
        <taxon>Saccharomycotina</taxon>
        <taxon>Pichiomycetes</taxon>
        <taxon>Pichiales</taxon>
        <taxon>Pichiaceae</taxon>
        <taxon>Ambrosiozyma</taxon>
    </lineage>
</organism>
<evidence type="ECO:0000313" key="1">
    <source>
        <dbReference type="EMBL" id="GME97061.1"/>
    </source>
</evidence>
<dbReference type="EMBL" id="BSXS01009973">
    <property type="protein sequence ID" value="GME97061.1"/>
    <property type="molecule type" value="Genomic_DNA"/>
</dbReference>
<protein>
    <submittedName>
        <fullName evidence="1">Unnamed protein product</fullName>
    </submittedName>
</protein>
<accession>A0ACB5TXG9</accession>
<reference evidence="1" key="1">
    <citation type="submission" date="2023-04" db="EMBL/GenBank/DDBJ databases">
        <title>Ambrosiozyma monospora NBRC 10751.</title>
        <authorList>
            <person name="Ichikawa N."/>
            <person name="Sato H."/>
            <person name="Tonouchi N."/>
        </authorList>
    </citation>
    <scope>NUCLEOTIDE SEQUENCE</scope>
    <source>
        <strain evidence="1">NBRC 10751</strain>
    </source>
</reference>
<evidence type="ECO:0000313" key="2">
    <source>
        <dbReference type="Proteomes" id="UP001165064"/>
    </source>
</evidence>
<dbReference type="Proteomes" id="UP001165064">
    <property type="component" value="Unassembled WGS sequence"/>
</dbReference>
<name>A0ACB5TXG9_AMBMO</name>
<keyword evidence="2" id="KW-1185">Reference proteome</keyword>